<dbReference type="InterPro" id="IPR036390">
    <property type="entry name" value="WH_DNA-bd_sf"/>
</dbReference>
<dbReference type="OrthoDB" id="9815654at2"/>
<dbReference type="InterPro" id="IPR036388">
    <property type="entry name" value="WH-like_DNA-bd_sf"/>
</dbReference>
<keyword evidence="1" id="KW-0805">Transcription regulation</keyword>
<evidence type="ECO:0000313" key="6">
    <source>
        <dbReference type="Proteomes" id="UP000237682"/>
    </source>
</evidence>
<accession>A0A2S9QJA7</accession>
<dbReference type="SUPFAM" id="SSF48008">
    <property type="entry name" value="GntR ligand-binding domain-like"/>
    <property type="match status" value="1"/>
</dbReference>
<feature type="domain" description="HTH gntR-type" evidence="4">
    <location>
        <begin position="20"/>
        <end position="87"/>
    </location>
</feature>
<dbReference type="SUPFAM" id="SSF46785">
    <property type="entry name" value="Winged helix' DNA-binding domain"/>
    <property type="match status" value="1"/>
</dbReference>
<dbReference type="SMART" id="SM00345">
    <property type="entry name" value="HTH_GNTR"/>
    <property type="match status" value="1"/>
</dbReference>
<dbReference type="InterPro" id="IPR008920">
    <property type="entry name" value="TF_FadR/GntR_C"/>
</dbReference>
<evidence type="ECO:0000256" key="2">
    <source>
        <dbReference type="ARBA" id="ARBA00023125"/>
    </source>
</evidence>
<dbReference type="PANTHER" id="PTHR43537:SF39">
    <property type="entry name" value="HTH-TYPE TRANSCRIPTIONAL REGULATOR MCBR"/>
    <property type="match status" value="1"/>
</dbReference>
<dbReference type="PROSITE" id="PS50949">
    <property type="entry name" value="HTH_GNTR"/>
    <property type="match status" value="1"/>
</dbReference>
<name>A0A2S9QJA7_9HYPH</name>
<proteinExistence type="predicted"/>
<evidence type="ECO:0000256" key="3">
    <source>
        <dbReference type="ARBA" id="ARBA00023163"/>
    </source>
</evidence>
<dbReference type="Pfam" id="PF00392">
    <property type="entry name" value="GntR"/>
    <property type="match status" value="1"/>
</dbReference>
<dbReference type="SMART" id="SM00895">
    <property type="entry name" value="FCD"/>
    <property type="match status" value="1"/>
</dbReference>
<evidence type="ECO:0000259" key="4">
    <source>
        <dbReference type="PROSITE" id="PS50949"/>
    </source>
</evidence>
<dbReference type="EMBL" id="PUEJ01000001">
    <property type="protein sequence ID" value="PRH89431.1"/>
    <property type="molecule type" value="Genomic_DNA"/>
</dbReference>
<protein>
    <submittedName>
        <fullName evidence="5">GntR family transcriptional regulator</fullName>
    </submittedName>
</protein>
<dbReference type="GO" id="GO:0003677">
    <property type="term" value="F:DNA binding"/>
    <property type="evidence" value="ECO:0007669"/>
    <property type="project" value="UniProtKB-KW"/>
</dbReference>
<dbReference type="AlphaFoldDB" id="A0A2S9QJA7"/>
<dbReference type="Gene3D" id="1.10.10.10">
    <property type="entry name" value="Winged helix-like DNA-binding domain superfamily/Winged helix DNA-binding domain"/>
    <property type="match status" value="1"/>
</dbReference>
<comment type="caution">
    <text evidence="5">The sequence shown here is derived from an EMBL/GenBank/DDBJ whole genome shotgun (WGS) entry which is preliminary data.</text>
</comment>
<evidence type="ECO:0000313" key="5">
    <source>
        <dbReference type="EMBL" id="PRH89431.1"/>
    </source>
</evidence>
<dbReference type="InterPro" id="IPR011711">
    <property type="entry name" value="GntR_C"/>
</dbReference>
<gene>
    <name evidence="5" type="ORF">C5L14_02305</name>
</gene>
<dbReference type="GO" id="GO:0003700">
    <property type="term" value="F:DNA-binding transcription factor activity"/>
    <property type="evidence" value="ECO:0007669"/>
    <property type="project" value="InterPro"/>
</dbReference>
<keyword evidence="2" id="KW-0238">DNA-binding</keyword>
<organism evidence="5 6">
    <name type="scientific">Labrys okinawensis</name>
    <dbReference type="NCBI Taxonomy" id="346911"/>
    <lineage>
        <taxon>Bacteria</taxon>
        <taxon>Pseudomonadati</taxon>
        <taxon>Pseudomonadota</taxon>
        <taxon>Alphaproteobacteria</taxon>
        <taxon>Hyphomicrobiales</taxon>
        <taxon>Xanthobacteraceae</taxon>
        <taxon>Labrys</taxon>
    </lineage>
</organism>
<keyword evidence="3" id="KW-0804">Transcription</keyword>
<evidence type="ECO:0000256" key="1">
    <source>
        <dbReference type="ARBA" id="ARBA00023015"/>
    </source>
</evidence>
<keyword evidence="6" id="KW-1185">Reference proteome</keyword>
<dbReference type="Pfam" id="PF07729">
    <property type="entry name" value="FCD"/>
    <property type="match status" value="1"/>
</dbReference>
<dbReference type="RefSeq" id="WP_105860394.1">
    <property type="nucleotide sequence ID" value="NZ_PUEJ01000001.1"/>
</dbReference>
<sequence length="227" mass="25154">MSETRSKAREPLSVVRVQRATMQEDVYRQAKELILNGDLAPGQSITIQWLADAFGVSAMPVREAILRLTAEKALTVVAGRSLGIPHLTRERLADLTRTRLEIEGLAVSWAVPNLQPATLARLDELVAEMDNIKPNKEARKIYLRANRALHFEIYQASGSETLIGIIESLWLQVSPYFNLLQERGNFVVSNKHHRVLVEALKKGDQAGAVRAVQADIGDAASILETIL</sequence>
<reference evidence="5 6" key="1">
    <citation type="submission" date="2018-02" db="EMBL/GenBank/DDBJ databases">
        <title>Whole genome sequencing of endophytic bacterium.</title>
        <authorList>
            <person name="Eedara R."/>
            <person name="Podile A.R."/>
        </authorList>
    </citation>
    <scope>NUCLEOTIDE SEQUENCE [LARGE SCALE GENOMIC DNA]</scope>
    <source>
        <strain evidence="5 6">RP1T</strain>
    </source>
</reference>
<dbReference type="Proteomes" id="UP000237682">
    <property type="component" value="Unassembled WGS sequence"/>
</dbReference>
<dbReference type="PANTHER" id="PTHR43537">
    <property type="entry name" value="TRANSCRIPTIONAL REGULATOR, GNTR FAMILY"/>
    <property type="match status" value="1"/>
</dbReference>
<dbReference type="InterPro" id="IPR000524">
    <property type="entry name" value="Tscrpt_reg_HTH_GntR"/>
</dbReference>
<dbReference type="Gene3D" id="1.20.120.530">
    <property type="entry name" value="GntR ligand-binding domain-like"/>
    <property type="match status" value="1"/>
</dbReference>